<organism evidence="1 2">
    <name type="scientific">Hypoxylon rubiginosum</name>
    <dbReference type="NCBI Taxonomy" id="110542"/>
    <lineage>
        <taxon>Eukaryota</taxon>
        <taxon>Fungi</taxon>
        <taxon>Dikarya</taxon>
        <taxon>Ascomycota</taxon>
        <taxon>Pezizomycotina</taxon>
        <taxon>Sordariomycetes</taxon>
        <taxon>Xylariomycetidae</taxon>
        <taxon>Xylariales</taxon>
        <taxon>Hypoxylaceae</taxon>
        <taxon>Hypoxylon</taxon>
    </lineage>
</organism>
<gene>
    <name evidence="1" type="ORF">F4821DRAFT_258491</name>
</gene>
<name>A0ACC0D5V8_9PEZI</name>
<protein>
    <submittedName>
        <fullName evidence="1">P-loop containing nucleoside triphosphate hydrolase protein</fullName>
    </submittedName>
</protein>
<dbReference type="Proteomes" id="UP001497680">
    <property type="component" value="Unassembled WGS sequence"/>
</dbReference>
<keyword evidence="1" id="KW-0378">Hydrolase</keyword>
<keyword evidence="2" id="KW-1185">Reference proteome</keyword>
<proteinExistence type="predicted"/>
<comment type="caution">
    <text evidence="1">The sequence shown here is derived from an EMBL/GenBank/DDBJ whole genome shotgun (WGS) entry which is preliminary data.</text>
</comment>
<dbReference type="EMBL" id="MU394304">
    <property type="protein sequence ID" value="KAI6088031.1"/>
    <property type="molecule type" value="Genomic_DNA"/>
</dbReference>
<accession>A0ACC0D5V8</accession>
<sequence>MLYQDDAGRPGPRGRGPNRGLDANSRTTRLNNFFYTVVEGKRVIRKLEDGHIFLESIVNRTAKPDCIERLASSTSGQDALHKSLVLDTSPQYLNSSVSELLQFLSDPALKRTCDGELLKQVIWVMVDPPSFWNTFVRHFRSKELETRAVDGFAWLLLQLVLLPLPQSTPFRQTAESLLRDPTLITSSSSTARSLFQTTRSLVQQRQTGVDPSLVSDFSPGGRHDNDFANYHDIAILPTRAELQSTESPFYMQASVTFGLDIEDRAHALLDNQFRLLREDMLADIREDLKNAARGGKKRSVKHMVISDLTLEEVGGTSMSRGSPSTLVLKCEQDALNIPGASVDKRKKELRKRPTFLRHRGFGCLMKDNNIVAFATLDRNEDKLALLPPRLCLQVLGADMLRETLLALRTNTVDFLLASAPIFAYEPILERLKRKIDVELEHDILVYSETPVESTIQPTAIIDALEASPIVQSDLQDLIQTKKQVNLDPSQITALVHGLKYQTCLIQGPPGTGKSLVGALLTKILVDQTNETLLVLSYTNHALDQFLEDLLDIGVDDEDIVRLGSKSTKRTEHLLLRCQTVDLKRMRRTRYELIRDQENKLDSLAETIDQSFASYRQERISHLQLLHHLEFSEGEGRFYDALYVPKAGPGEVRVGKRGALMQPDYLFWRWVNGKGAGVFAAEKLDASCGGVWDMEKDDRLAKVQQWEQEIRDENTATLAKQMAEFNKTQKILQGLRNEKTEHTLQSKRIIGCTTTAASMYAKEIQAATPGIIIVEEAGEILESHILAAMGPSTKQLIQIGDHKQLRPKVKNYRLTVEAGHGYDLNRSLFERLVLQGRPHCTLSNQHRMRPEISALIRHNYPALRDAANTSNRPHLLGFQSDVVFVNHNHPESGNNVLVDKLDQGAGSKQNIFEAEMVLKCIRYLGQQNYKTTDIVVLTPYLGQLALLRSKLIKDHDPVLNDIDSHDLVDAGIIPAASAEAIKNPIRLSTIDNYQGEESDIVVASLTRSNGDGDIGFMAAPERLNVLISRARNALIMIGSASTFMNARKGSDEWVRLFEHLKSDGRIYDGFPLRCEKHPDKTLVACSVDDFDLYCPDGGCALPCTELLSCGNHQCPKRCHIRVDHSKVPCDEVMNDVCPANHKLIWPCSVKAPPPCQTCRSEKEERDRKTRRDRDLELERQAKQRAYSKQLQAIQDDIASQRKIIKDRQEEIIRQQTLQQHKAELSRLTEQAQKPIDATTKSTHNNIPPNEISTPGTGGNDNGDGDGDGNASKATPEVSPEPEPILAPVPKVPSSAEADWKHQKDYENASNEPLESLFKMIGLESVKKEFLSIKTRIDTSLRQGADIKDKRFGAALLGNPGTGKTTVARLYAKFLSSVGAIPGDHFEETTGSRLANDGVKGCQDLIDKILNKGGGVFFLDEAYQIVSSSSFGGAQVLDFLLAEIENLTGKVAFVFAGYRKQMEAFFAHNSGIPSRIPITLDFQDYEDAELLRIVNFELEKKFAGRMKVEGGPGGLYMRVVARRIGRGRGREGFGNAREVQNVLSILLGRQADRLHQERRQGKSPDDLLLRKLDLIGPEPTTEISNNKDWIKLRGMIGLKSVKESITVLVDRLQTNYQRELKEVPLVECSLNKVFMGNPGTGKTTVAKLYGKILKALGLLSNGEVVIKNPADFVGGALGQSEKNTKAILDSTKGKVLIIDEAYMLASGASDSGGASDPYKTAVVDTIVAEVQSTALEDRCVLLLGYSEQMTSMFQKVNPGLTRRFPLSSGFIFEDYTDEELRAILDLKLKQQGFRASEPAKKVVLEVLGRARNRPNFGNAGEVDILLDQAKERQQKRLSKFPGAKNVDLLVPEDIDPDFDRGERAATNIRMLFKDVIGCEDIVEQLEGYQQVVQNMKAMDMDMDPRSQIPFGFLFRGPPGTGKTTTARKMGKIYYDMGFLAEATVVECSATDIIGQYVGQTGPKVQDMFNKALGRVLFVDEAYRLAEGHFAKEAMDEIVDCMTKERFQNKLVVILAGYDNDINRLMSQNPGLTSRFPETISFHNLPPRHCRDLLLQCLQRKKLDVSGLEAAPTLDGKLLSLFGTLAQTPSWGNARDVQTLAKSVFSKIMKSKTPDPNKVVPEDIVLDAMNTMIRERSERASAVNSTPFTLPFHPAQQQHAPQEPPPPQVVTTATATAEAAPADQEEQEQTPPVTDKDEPEDPSSSQRSTSIRDAGVSDAVWEQLQLDKAAAEQRQQELAQARQEAAELERKVRQQEEELKRQKDEAARREVLRKLEAARIEHERAERARKALEERRKKEQEMKAKLQRMGCCPVGFEWIQQAGGYRCAGGSHFLGDGELGI</sequence>
<evidence type="ECO:0000313" key="2">
    <source>
        <dbReference type="Proteomes" id="UP001497680"/>
    </source>
</evidence>
<reference evidence="1 2" key="1">
    <citation type="journal article" date="2022" name="New Phytol.">
        <title>Ecological generalism drives hyperdiversity of secondary metabolite gene clusters in xylarialean endophytes.</title>
        <authorList>
            <person name="Franco M.E.E."/>
            <person name="Wisecaver J.H."/>
            <person name="Arnold A.E."/>
            <person name="Ju Y.M."/>
            <person name="Slot J.C."/>
            <person name="Ahrendt S."/>
            <person name="Moore L.P."/>
            <person name="Eastman K.E."/>
            <person name="Scott K."/>
            <person name="Konkel Z."/>
            <person name="Mondo S.J."/>
            <person name="Kuo A."/>
            <person name="Hayes R.D."/>
            <person name="Haridas S."/>
            <person name="Andreopoulos B."/>
            <person name="Riley R."/>
            <person name="LaButti K."/>
            <person name="Pangilinan J."/>
            <person name="Lipzen A."/>
            <person name="Amirebrahimi M."/>
            <person name="Yan J."/>
            <person name="Adam C."/>
            <person name="Keymanesh K."/>
            <person name="Ng V."/>
            <person name="Louie K."/>
            <person name="Northen T."/>
            <person name="Drula E."/>
            <person name="Henrissat B."/>
            <person name="Hsieh H.M."/>
            <person name="Youens-Clark K."/>
            <person name="Lutzoni F."/>
            <person name="Miadlikowska J."/>
            <person name="Eastwood D.C."/>
            <person name="Hamelin R.C."/>
            <person name="Grigoriev I.V."/>
            <person name="U'Ren J.M."/>
        </authorList>
    </citation>
    <scope>NUCLEOTIDE SEQUENCE [LARGE SCALE GENOMIC DNA]</scope>
    <source>
        <strain evidence="1 2">ER1909</strain>
    </source>
</reference>
<evidence type="ECO:0000313" key="1">
    <source>
        <dbReference type="EMBL" id="KAI6088031.1"/>
    </source>
</evidence>